<reference evidence="2 3" key="1">
    <citation type="submission" date="2019-05" db="EMBL/GenBank/DDBJ databases">
        <authorList>
            <consortium name="Pathogen Informatics"/>
        </authorList>
    </citation>
    <scope>NUCLEOTIDE SEQUENCE [LARGE SCALE GENOMIC DNA]</scope>
    <source>
        <strain evidence="2 3">NCTC503</strain>
    </source>
</reference>
<dbReference type="EMBL" id="LR590481">
    <property type="protein sequence ID" value="VTQ84011.1"/>
    <property type="molecule type" value="Genomic_DNA"/>
</dbReference>
<dbReference type="RefSeq" id="WP_138209261.1">
    <property type="nucleotide sequence ID" value="NZ_CBCRUQ010000008.1"/>
</dbReference>
<keyword evidence="1" id="KW-0472">Membrane</keyword>
<evidence type="ECO:0000313" key="2">
    <source>
        <dbReference type="EMBL" id="VTQ84011.1"/>
    </source>
</evidence>
<dbReference type="KEGG" id="hhw:NCTC503_00461"/>
<feature type="transmembrane region" description="Helical" evidence="1">
    <location>
        <begin position="115"/>
        <end position="137"/>
    </location>
</feature>
<accession>A0A4U9R174</accession>
<dbReference type="AlphaFoldDB" id="A0A4U9R174"/>
<name>A0A4U9R174_HATHI</name>
<proteinExistence type="predicted"/>
<dbReference type="Proteomes" id="UP000308489">
    <property type="component" value="Chromosome 1"/>
</dbReference>
<feature type="transmembrane region" description="Helical" evidence="1">
    <location>
        <begin position="153"/>
        <end position="172"/>
    </location>
</feature>
<gene>
    <name evidence="2" type="ORF">NCTC503_00461</name>
</gene>
<dbReference type="OrthoDB" id="9951930at2"/>
<evidence type="ECO:0000313" key="3">
    <source>
        <dbReference type="Proteomes" id="UP000308489"/>
    </source>
</evidence>
<evidence type="ECO:0000256" key="1">
    <source>
        <dbReference type="SAM" id="Phobius"/>
    </source>
</evidence>
<keyword evidence="1" id="KW-1133">Transmembrane helix</keyword>
<keyword evidence="3" id="KW-1185">Reference proteome</keyword>
<sequence length="229" mass="26717">MRITMIFVLFILVTLGMYISTVKIENVLKDAKEVSCDSTAYHELFSFFSQYNKNHNKNSILIEERKIFQYRMRDNSIGIKTLESKTASDIIPSLHEAGHYISINRSKRYKRVYKIYVNLVALNRLLIIPLILMVLIVKLTNIGEGNLIEIQHYYLPTLLIIFSIISLFKLTIGMKEEYSASEKAYRYITIKGNGTLNLLAKNIYIFSFLQQLFMSLTCIMGIFLFWMFT</sequence>
<feature type="transmembrane region" description="Helical" evidence="1">
    <location>
        <begin position="203"/>
        <end position="228"/>
    </location>
</feature>
<protein>
    <submittedName>
        <fullName evidence="2">Uncharacterized protein</fullName>
    </submittedName>
</protein>
<keyword evidence="1" id="KW-0812">Transmembrane</keyword>
<organism evidence="2 3">
    <name type="scientific">Hathewaya histolytica</name>
    <name type="common">Clostridium histolyticum</name>
    <dbReference type="NCBI Taxonomy" id="1498"/>
    <lineage>
        <taxon>Bacteria</taxon>
        <taxon>Bacillati</taxon>
        <taxon>Bacillota</taxon>
        <taxon>Clostridia</taxon>
        <taxon>Eubacteriales</taxon>
        <taxon>Clostridiaceae</taxon>
        <taxon>Hathewaya</taxon>
    </lineage>
</organism>
<feature type="transmembrane region" description="Helical" evidence="1">
    <location>
        <begin position="6"/>
        <end position="24"/>
    </location>
</feature>